<dbReference type="AlphaFoldDB" id="A0A3M7TNN4"/>
<keyword evidence="2" id="KW-1185">Reference proteome</keyword>
<sequence length="87" mass="9801">MGVEANLFKVGVNLFKVGANLFKCMLNPFKCTLNLFKGETNQGFWYFKSIERRSKTAFSRAEELISNIKNATKGEQPLVAVITIPNQ</sequence>
<proteinExistence type="predicted"/>
<accession>A0A3M7TNN4</accession>
<protein>
    <submittedName>
        <fullName evidence="1">Uncharacterized protein</fullName>
    </submittedName>
</protein>
<organism evidence="1 2">
    <name type="scientific">Alteribacter keqinensis</name>
    <dbReference type="NCBI Taxonomy" id="2483800"/>
    <lineage>
        <taxon>Bacteria</taxon>
        <taxon>Bacillati</taxon>
        <taxon>Bacillota</taxon>
        <taxon>Bacilli</taxon>
        <taxon>Bacillales</taxon>
        <taxon>Bacillaceae</taxon>
        <taxon>Alteribacter</taxon>
    </lineage>
</organism>
<comment type="caution">
    <text evidence="1">The sequence shown here is derived from an EMBL/GenBank/DDBJ whole genome shotgun (WGS) entry which is preliminary data.</text>
</comment>
<name>A0A3M7TNN4_9BACI</name>
<gene>
    <name evidence="1" type="ORF">EBO34_18355</name>
</gene>
<evidence type="ECO:0000313" key="1">
    <source>
        <dbReference type="EMBL" id="RNA67145.1"/>
    </source>
</evidence>
<dbReference type="Proteomes" id="UP000278746">
    <property type="component" value="Unassembled WGS sequence"/>
</dbReference>
<reference evidence="1 2" key="1">
    <citation type="submission" date="2018-10" db="EMBL/GenBank/DDBJ databases">
        <title>Bacillus Keqinensis sp. nov., a moderately halophilic bacterium isolated from a saline-alkaline lake.</title>
        <authorList>
            <person name="Wang H."/>
        </authorList>
    </citation>
    <scope>NUCLEOTIDE SEQUENCE [LARGE SCALE GENOMIC DNA]</scope>
    <source>
        <strain evidence="1 2">KQ-3</strain>
    </source>
</reference>
<evidence type="ECO:0000313" key="2">
    <source>
        <dbReference type="Proteomes" id="UP000278746"/>
    </source>
</evidence>
<dbReference type="EMBL" id="RHIB01000003">
    <property type="protein sequence ID" value="RNA67145.1"/>
    <property type="molecule type" value="Genomic_DNA"/>
</dbReference>